<comment type="caution">
    <text evidence="1">The sequence shown here is derived from an EMBL/GenBank/DDBJ whole genome shotgun (WGS) entry which is preliminary data.</text>
</comment>
<dbReference type="EMBL" id="LATX01002506">
    <property type="protein sequence ID" value="KTB28053.1"/>
    <property type="molecule type" value="Genomic_DNA"/>
</dbReference>
<dbReference type="Proteomes" id="UP000054988">
    <property type="component" value="Unassembled WGS sequence"/>
</dbReference>
<sequence>MTIVQALKKLCNMFYMCIVQVLCFNTPPH</sequence>
<proteinExistence type="predicted"/>
<protein>
    <submittedName>
        <fullName evidence="1">Uncharacterized protein</fullName>
    </submittedName>
</protein>
<accession>A0A0W0EVN1</accession>
<gene>
    <name evidence="1" type="ORF">WG66_19370</name>
</gene>
<evidence type="ECO:0000313" key="1">
    <source>
        <dbReference type="EMBL" id="KTB28053.1"/>
    </source>
</evidence>
<organism evidence="1 2">
    <name type="scientific">Moniliophthora roreri</name>
    <name type="common">Frosty pod rot fungus</name>
    <name type="synonym">Monilia roreri</name>
    <dbReference type="NCBI Taxonomy" id="221103"/>
    <lineage>
        <taxon>Eukaryota</taxon>
        <taxon>Fungi</taxon>
        <taxon>Dikarya</taxon>
        <taxon>Basidiomycota</taxon>
        <taxon>Agaricomycotina</taxon>
        <taxon>Agaricomycetes</taxon>
        <taxon>Agaricomycetidae</taxon>
        <taxon>Agaricales</taxon>
        <taxon>Marasmiineae</taxon>
        <taxon>Marasmiaceae</taxon>
        <taxon>Moniliophthora</taxon>
    </lineage>
</organism>
<dbReference type="AlphaFoldDB" id="A0A0W0EVN1"/>
<name>A0A0W0EVN1_MONRR</name>
<evidence type="ECO:0000313" key="2">
    <source>
        <dbReference type="Proteomes" id="UP000054988"/>
    </source>
</evidence>
<reference evidence="1 2" key="1">
    <citation type="submission" date="2015-12" db="EMBL/GenBank/DDBJ databases">
        <title>Draft genome sequence of Moniliophthora roreri, the causal agent of frosty pod rot of cacao.</title>
        <authorList>
            <person name="Aime M.C."/>
            <person name="Diaz-Valderrama J.R."/>
            <person name="Kijpornyongpan T."/>
            <person name="Phillips-Mora W."/>
        </authorList>
    </citation>
    <scope>NUCLEOTIDE SEQUENCE [LARGE SCALE GENOMIC DNA]</scope>
    <source>
        <strain evidence="1 2">MCA 2952</strain>
    </source>
</reference>